<organism evidence="2 3">
    <name type="scientific">Halobium palmae</name>
    <dbReference type="NCBI Taxonomy" id="1776492"/>
    <lineage>
        <taxon>Archaea</taxon>
        <taxon>Methanobacteriati</taxon>
        <taxon>Methanobacteriota</taxon>
        <taxon>Stenosarchaea group</taxon>
        <taxon>Halobacteria</taxon>
        <taxon>Halobacteriales</taxon>
        <taxon>Haloferacaceae</taxon>
        <taxon>Halobium</taxon>
    </lineage>
</organism>
<gene>
    <name evidence="2" type="ORF">ACFQE1_14105</name>
</gene>
<name>A0ABD5S1K3_9EURY</name>
<evidence type="ECO:0000313" key="3">
    <source>
        <dbReference type="Proteomes" id="UP001596328"/>
    </source>
</evidence>
<dbReference type="AlphaFoldDB" id="A0ABD5S1K3"/>
<feature type="region of interest" description="Disordered" evidence="1">
    <location>
        <begin position="1"/>
        <end position="39"/>
    </location>
</feature>
<evidence type="ECO:0000313" key="2">
    <source>
        <dbReference type="EMBL" id="MFC6725481.1"/>
    </source>
</evidence>
<evidence type="ECO:0000256" key="1">
    <source>
        <dbReference type="SAM" id="MobiDB-lite"/>
    </source>
</evidence>
<sequence length="112" mass="12000">TSPPATSTSTPDPTPTGTPAAERRKVDTDATGHSSSPDERYTVLYTVTNEHSFAVRATFEASVRLRNGSTLRKERTVDISPGGVVNSSFEFEGYDSTATGWSFGLLSVERVA</sequence>
<feature type="compositionally biased region" description="Low complexity" evidence="1">
    <location>
        <begin position="1"/>
        <end position="20"/>
    </location>
</feature>
<feature type="non-terminal residue" evidence="2">
    <location>
        <position position="1"/>
    </location>
</feature>
<comment type="caution">
    <text evidence="2">The sequence shown here is derived from an EMBL/GenBank/DDBJ whole genome shotgun (WGS) entry which is preliminary data.</text>
</comment>
<protein>
    <submittedName>
        <fullName evidence="2">Uncharacterized protein</fullName>
    </submittedName>
</protein>
<proteinExistence type="predicted"/>
<keyword evidence="3" id="KW-1185">Reference proteome</keyword>
<dbReference type="Proteomes" id="UP001596328">
    <property type="component" value="Unassembled WGS sequence"/>
</dbReference>
<accession>A0ABD5S1K3</accession>
<feature type="compositionally biased region" description="Basic and acidic residues" evidence="1">
    <location>
        <begin position="21"/>
        <end position="39"/>
    </location>
</feature>
<dbReference type="EMBL" id="JBHSWU010000546">
    <property type="protein sequence ID" value="MFC6725481.1"/>
    <property type="molecule type" value="Genomic_DNA"/>
</dbReference>
<reference evidence="2 3" key="1">
    <citation type="journal article" date="2019" name="Int. J. Syst. Evol. Microbiol.">
        <title>The Global Catalogue of Microorganisms (GCM) 10K type strain sequencing project: providing services to taxonomists for standard genome sequencing and annotation.</title>
        <authorList>
            <consortium name="The Broad Institute Genomics Platform"/>
            <consortium name="The Broad Institute Genome Sequencing Center for Infectious Disease"/>
            <person name="Wu L."/>
            <person name="Ma J."/>
        </authorList>
    </citation>
    <scope>NUCLEOTIDE SEQUENCE [LARGE SCALE GENOMIC DNA]</scope>
    <source>
        <strain evidence="2 3">NBRC 111368</strain>
    </source>
</reference>